<reference evidence="5 6" key="1">
    <citation type="journal article" date="2023" name="BMC Biol.">
        <title>The compact genome of the sponge Oopsacas minuta (Hexactinellida) is lacking key metazoan core genes.</title>
        <authorList>
            <person name="Santini S."/>
            <person name="Schenkelaars Q."/>
            <person name="Jourda C."/>
            <person name="Duchesne M."/>
            <person name="Belahbib H."/>
            <person name="Rocher C."/>
            <person name="Selva M."/>
            <person name="Riesgo A."/>
            <person name="Vervoort M."/>
            <person name="Leys S.P."/>
            <person name="Kodjabachian L."/>
            <person name="Le Bivic A."/>
            <person name="Borchiellini C."/>
            <person name="Claverie J.M."/>
            <person name="Renard E."/>
        </authorList>
    </citation>
    <scope>NUCLEOTIDE SEQUENCE [LARGE SCALE GENOMIC DNA]</scope>
    <source>
        <strain evidence="5">SPO-2</strain>
    </source>
</reference>
<dbReference type="FunFam" id="3.40.50.300:FF:000091">
    <property type="entry name" value="Probable GTP-binding protein 1"/>
    <property type="match status" value="1"/>
</dbReference>
<evidence type="ECO:0000259" key="4">
    <source>
        <dbReference type="PROSITE" id="PS51722"/>
    </source>
</evidence>
<dbReference type="GO" id="GO:0003746">
    <property type="term" value="F:translation elongation factor activity"/>
    <property type="evidence" value="ECO:0007669"/>
    <property type="project" value="TreeGrafter"/>
</dbReference>
<dbReference type="InterPro" id="IPR050055">
    <property type="entry name" value="EF-Tu_GTPase"/>
</dbReference>
<dbReference type="CDD" id="cd03694">
    <property type="entry name" value="GTPBP_II"/>
    <property type="match status" value="1"/>
</dbReference>
<keyword evidence="3" id="KW-0342">GTP-binding</keyword>
<dbReference type="PANTHER" id="PTHR43721">
    <property type="entry name" value="ELONGATION FACTOR TU-RELATED"/>
    <property type="match status" value="1"/>
</dbReference>
<name>A0AAV7KGJ6_9METZ</name>
<evidence type="ECO:0000313" key="6">
    <source>
        <dbReference type="Proteomes" id="UP001165289"/>
    </source>
</evidence>
<protein>
    <recommendedName>
        <fullName evidence="4">Tr-type G domain-containing protein</fullName>
    </recommendedName>
</protein>
<organism evidence="5 6">
    <name type="scientific">Oopsacas minuta</name>
    <dbReference type="NCBI Taxonomy" id="111878"/>
    <lineage>
        <taxon>Eukaryota</taxon>
        <taxon>Metazoa</taxon>
        <taxon>Porifera</taxon>
        <taxon>Hexactinellida</taxon>
        <taxon>Hexasterophora</taxon>
        <taxon>Lyssacinosida</taxon>
        <taxon>Leucopsacidae</taxon>
        <taxon>Oopsacas</taxon>
    </lineage>
</organism>
<dbReference type="PANTHER" id="PTHR43721:SF3">
    <property type="entry name" value="GTP-BINDING PROTEIN 2"/>
    <property type="match status" value="1"/>
</dbReference>
<dbReference type="SUPFAM" id="SSF50465">
    <property type="entry name" value="EF-Tu/eEF-1alpha/eIF2-gamma C-terminal domain"/>
    <property type="match status" value="1"/>
</dbReference>
<evidence type="ECO:0000256" key="1">
    <source>
        <dbReference type="ARBA" id="ARBA00007249"/>
    </source>
</evidence>
<sequence length="573" mass="64062">MDESFCFLFGDDDGVADIEDTFSELKLNVTNNQLPPEVEEGNIEYKLKLIDPTAARLAQLVTQMKWRLREGRGEAIYQIGVEDKGNVAGLSEEDLDSSLETLKEMAERLDATIKIIRTRTVDYENGEKRFSAEVHVRKVPDDQQFIEVRIAVTGHMEVGKSTLLGVLTHGETDNGRGRARLDLFRHLHEMKSGRTSSISQEILGFDCGGNMVNYSTMRKTEEICQASSKLITFIDLAGHPKYMKTTVFGLTGQHPDITMLVVSAACGAVGTFHEHLSYALALKVPICLIINKVDVCSKEQLRKTIIQLQDTLKQMGCNLKPSLIETEDDADLAAAKIYTLSVAPIFTVSAVSGHNLDLIIRFLNLVLPKMTQPEVERREAEPIEFHIDEVYSVTGTGTVVSGYLKEGIIREGDYMKVGPAEDGSYKQIQISTIQRKRAACRLVRPGQVACIASKHLHRDSVRIGMVGLGLERDCLSCMEFVADTYLIYHTTNFITSKFRLTVYINSIRQQAIIFQIEDDILEPGNQKKVHFRFTRHPEYLSIGTKILFREGTTKGIGTVTNLLSVNTLKVPIQ</sequence>
<dbReference type="Proteomes" id="UP001165289">
    <property type="component" value="Unassembled WGS sequence"/>
</dbReference>
<feature type="domain" description="Tr-type G" evidence="4">
    <location>
        <begin position="145"/>
        <end position="374"/>
    </location>
</feature>
<keyword evidence="2" id="KW-0547">Nucleotide-binding</keyword>
<dbReference type="SUPFAM" id="SSF52540">
    <property type="entry name" value="P-loop containing nucleoside triphosphate hydrolases"/>
    <property type="match status" value="1"/>
</dbReference>
<dbReference type="SUPFAM" id="SSF50447">
    <property type="entry name" value="Translation proteins"/>
    <property type="match status" value="1"/>
</dbReference>
<evidence type="ECO:0000313" key="5">
    <source>
        <dbReference type="EMBL" id="KAI6659209.1"/>
    </source>
</evidence>
<evidence type="ECO:0000256" key="2">
    <source>
        <dbReference type="ARBA" id="ARBA00022741"/>
    </source>
</evidence>
<dbReference type="InterPro" id="IPR009000">
    <property type="entry name" value="Transl_B-barrel_sf"/>
</dbReference>
<dbReference type="Gene3D" id="3.40.50.300">
    <property type="entry name" value="P-loop containing nucleotide triphosphate hydrolases"/>
    <property type="match status" value="1"/>
</dbReference>
<keyword evidence="6" id="KW-1185">Reference proteome</keyword>
<accession>A0AAV7KGJ6</accession>
<dbReference type="FunFam" id="2.40.30.10:FF:000014">
    <property type="entry name" value="Probable GTP-binding protein 1"/>
    <property type="match status" value="1"/>
</dbReference>
<dbReference type="InterPro" id="IPR035531">
    <property type="entry name" value="GTPBP1-like"/>
</dbReference>
<dbReference type="InterPro" id="IPR000795">
    <property type="entry name" value="T_Tr_GTP-bd_dom"/>
</dbReference>
<gene>
    <name evidence="5" type="ORF">LOD99_14882</name>
</gene>
<comment type="caution">
    <text evidence="5">The sequence shown here is derived from an EMBL/GenBank/DDBJ whole genome shotgun (WGS) entry which is preliminary data.</text>
</comment>
<dbReference type="GO" id="GO:0005525">
    <property type="term" value="F:GTP binding"/>
    <property type="evidence" value="ECO:0007669"/>
    <property type="project" value="UniProtKB-KW"/>
</dbReference>
<proteinExistence type="inferred from homology"/>
<dbReference type="PROSITE" id="PS51722">
    <property type="entry name" value="G_TR_2"/>
    <property type="match status" value="1"/>
</dbReference>
<comment type="similarity">
    <text evidence="1">Belongs to the TRAFAC class translation factor GTPase superfamily. Classic translation factor GTPase family. EF-Tu/EF-1A subfamily.</text>
</comment>
<dbReference type="Pfam" id="PF00009">
    <property type="entry name" value="GTP_EFTU"/>
    <property type="match status" value="1"/>
</dbReference>
<dbReference type="InterPro" id="IPR009001">
    <property type="entry name" value="Transl_elong_EF1A/Init_IF2_C"/>
</dbReference>
<dbReference type="AlphaFoldDB" id="A0AAV7KGJ6"/>
<dbReference type="GO" id="GO:0003924">
    <property type="term" value="F:GTPase activity"/>
    <property type="evidence" value="ECO:0007669"/>
    <property type="project" value="InterPro"/>
</dbReference>
<dbReference type="InterPro" id="IPR027417">
    <property type="entry name" value="P-loop_NTPase"/>
</dbReference>
<dbReference type="EMBL" id="JAKMXF010000066">
    <property type="protein sequence ID" value="KAI6659209.1"/>
    <property type="molecule type" value="Genomic_DNA"/>
</dbReference>
<dbReference type="Gene3D" id="2.40.30.10">
    <property type="entry name" value="Translation factors"/>
    <property type="match status" value="1"/>
</dbReference>
<dbReference type="CDD" id="cd04165">
    <property type="entry name" value="GTPBP1_like"/>
    <property type="match status" value="1"/>
</dbReference>
<evidence type="ECO:0000256" key="3">
    <source>
        <dbReference type="ARBA" id="ARBA00023134"/>
    </source>
</evidence>